<reference evidence="2 3" key="1">
    <citation type="submission" date="2020-01" db="EMBL/GenBank/DDBJ databases">
        <title>Genetics and antimicrobial susceptibilities of Nocardia species isolated from the soil; a comparison with species isolated from humans.</title>
        <authorList>
            <person name="Carrasco G."/>
            <person name="Monzon S."/>
            <person name="Sansegundo M."/>
            <person name="Garcia E."/>
            <person name="Garrido N."/>
            <person name="Medina M.J."/>
            <person name="Villalon P."/>
            <person name="Ramirez-Arocha A.C."/>
            <person name="Jimenez P."/>
            <person name="Cuesta I."/>
            <person name="Valdezate S."/>
        </authorList>
    </citation>
    <scope>NUCLEOTIDE SEQUENCE [LARGE SCALE GENOMIC DNA]</scope>
    <source>
        <strain evidence="2 3">CNM20110649</strain>
    </source>
</reference>
<keyword evidence="3" id="KW-1185">Reference proteome</keyword>
<feature type="region of interest" description="Disordered" evidence="1">
    <location>
        <begin position="161"/>
        <end position="297"/>
    </location>
</feature>
<name>A0ABX0CJJ0_9NOCA</name>
<dbReference type="Proteomes" id="UP000470876">
    <property type="component" value="Unassembled WGS sequence"/>
</dbReference>
<protein>
    <recommendedName>
        <fullName evidence="4">Transposase</fullName>
    </recommendedName>
</protein>
<gene>
    <name evidence="2" type="ORF">GV794_13710</name>
</gene>
<sequence>MRLSEIAAELYGLDPGEFVAARKDRAAQAKDAGDRELAAAVADLRKPTVAAWTVNLLARGAPDEVNALLRLGAALRDAQRTLSGDDLRQLTRQRQHVVSALATRAGELAVEHDRPVGEPVLREVAATLTAALADPEVADQVRSGTLAKAASYEGFGEAAPALAAVPDTETDEGRLARKRGTEDGRGSRDRARQREGHEAERRKAADEELDAARRNAESARTDLHSAEGDATDAEHRLRETGDRLNRLREELTAAEEQHRFARTAEGAARETARAAATELERAERRVQRAERARAELD</sequence>
<evidence type="ECO:0000256" key="1">
    <source>
        <dbReference type="SAM" id="MobiDB-lite"/>
    </source>
</evidence>
<feature type="compositionally biased region" description="Basic and acidic residues" evidence="1">
    <location>
        <begin position="171"/>
        <end position="259"/>
    </location>
</feature>
<comment type="caution">
    <text evidence="2">The sequence shown here is derived from an EMBL/GenBank/DDBJ whole genome shotgun (WGS) entry which is preliminary data.</text>
</comment>
<evidence type="ECO:0000313" key="3">
    <source>
        <dbReference type="Proteomes" id="UP000470876"/>
    </source>
</evidence>
<accession>A0ABX0CJJ0</accession>
<evidence type="ECO:0000313" key="2">
    <source>
        <dbReference type="EMBL" id="NEW56704.1"/>
    </source>
</evidence>
<proteinExistence type="predicted"/>
<evidence type="ECO:0008006" key="4">
    <source>
        <dbReference type="Google" id="ProtNLM"/>
    </source>
</evidence>
<dbReference type="EMBL" id="JAAGUX010000020">
    <property type="protein sequence ID" value="NEW56704.1"/>
    <property type="molecule type" value="Genomic_DNA"/>
</dbReference>
<feature type="compositionally biased region" description="Basic and acidic residues" evidence="1">
    <location>
        <begin position="267"/>
        <end position="297"/>
    </location>
</feature>
<dbReference type="RefSeq" id="WP_163837398.1">
    <property type="nucleotide sequence ID" value="NZ_JAAGUX010000020.1"/>
</dbReference>
<organism evidence="2 3">
    <name type="scientific">Nocardia cyriacigeorgica</name>
    <dbReference type="NCBI Taxonomy" id="135487"/>
    <lineage>
        <taxon>Bacteria</taxon>
        <taxon>Bacillati</taxon>
        <taxon>Actinomycetota</taxon>
        <taxon>Actinomycetes</taxon>
        <taxon>Mycobacteriales</taxon>
        <taxon>Nocardiaceae</taxon>
        <taxon>Nocardia</taxon>
    </lineage>
</organism>